<protein>
    <submittedName>
        <fullName evidence="2">Alpha-E domain-containing protein</fullName>
    </submittedName>
</protein>
<organism evidence="2 3">
    <name type="scientific">Propylenella binzhouense</name>
    <dbReference type="NCBI Taxonomy" id="2555902"/>
    <lineage>
        <taxon>Bacteria</taxon>
        <taxon>Pseudomonadati</taxon>
        <taxon>Pseudomonadota</taxon>
        <taxon>Alphaproteobacteria</taxon>
        <taxon>Hyphomicrobiales</taxon>
        <taxon>Propylenellaceae</taxon>
        <taxon>Propylenella</taxon>
    </lineage>
</organism>
<dbReference type="Pfam" id="PF04168">
    <property type="entry name" value="Alpha-E"/>
    <property type="match status" value="1"/>
</dbReference>
<gene>
    <name evidence="2" type="ORF">E4O86_07130</name>
</gene>
<dbReference type="EMBL" id="SPKJ01000015">
    <property type="protein sequence ID" value="MYZ47482.1"/>
    <property type="molecule type" value="Genomic_DNA"/>
</dbReference>
<reference evidence="2" key="1">
    <citation type="submission" date="2019-03" db="EMBL/GenBank/DDBJ databases">
        <title>Afifella sp. nov., isolated from activated sludge.</title>
        <authorList>
            <person name="Li Q."/>
            <person name="Liu Y."/>
        </authorList>
    </citation>
    <scope>NUCLEOTIDE SEQUENCE</scope>
    <source>
        <strain evidence="2">L72</strain>
    </source>
</reference>
<comment type="caution">
    <text evidence="2">The sequence shown here is derived from an EMBL/GenBank/DDBJ whole genome shotgun (WGS) entry which is preliminary data.</text>
</comment>
<keyword evidence="3" id="KW-1185">Reference proteome</keyword>
<dbReference type="InterPro" id="IPR007296">
    <property type="entry name" value="DUF403"/>
</dbReference>
<evidence type="ECO:0000313" key="3">
    <source>
        <dbReference type="Proteomes" id="UP000773614"/>
    </source>
</evidence>
<dbReference type="InterPro" id="IPR051680">
    <property type="entry name" value="ATP-dep_Glu-Cys_Ligase-2"/>
</dbReference>
<dbReference type="AlphaFoldDB" id="A0A964WSZ3"/>
<evidence type="ECO:0000313" key="2">
    <source>
        <dbReference type="EMBL" id="MYZ47482.1"/>
    </source>
</evidence>
<dbReference type="PANTHER" id="PTHR34595">
    <property type="entry name" value="BLR5612 PROTEIN"/>
    <property type="match status" value="1"/>
</dbReference>
<sequence>MLGRTASSLFWMSRYMERAENMARLTEAGFRMTLTNGEGHGEEWRSTLQSAGVMDGYVKKHGDRFATATVVDFLLFDADNPSSVRSCLSTARNNARFVRTKITRDMWEAMNSTWLSFEEVKPTEVSHPRLPEFLDWVRERTALFRGALLGTILRDDTYYFSQLGAFIERADNTARIMDVKYFILLPINQPVGGDIDTLQWEMILRAVSAHRAYRHVFDEQYRAASVAEFLILRPEMPRSLRFCYDWLSTSVEGLATHYGERSPSADVIAETRAMLRDSDMQAIFRQGLHEFLCEFVARNNQVTAALSRDYHFG</sequence>
<dbReference type="OrthoDB" id="9803532at2"/>
<dbReference type="Proteomes" id="UP000773614">
    <property type="component" value="Unassembled WGS sequence"/>
</dbReference>
<feature type="domain" description="DUF403" evidence="1">
    <location>
        <begin position="1"/>
        <end position="310"/>
    </location>
</feature>
<evidence type="ECO:0000259" key="1">
    <source>
        <dbReference type="Pfam" id="PF04168"/>
    </source>
</evidence>
<accession>A0A964WSZ3</accession>
<proteinExistence type="predicted"/>
<dbReference type="PANTHER" id="PTHR34595:SF7">
    <property type="entry name" value="SLL1039 PROTEIN"/>
    <property type="match status" value="1"/>
</dbReference>
<name>A0A964WSZ3_9HYPH</name>
<dbReference type="RefSeq" id="WP_161139828.1">
    <property type="nucleotide sequence ID" value="NZ_SPKJ01000015.1"/>
</dbReference>